<dbReference type="AlphaFoldDB" id="A0AA38RT19"/>
<dbReference type="EMBL" id="JANBVO010000014">
    <property type="protein sequence ID" value="KAJ9145444.1"/>
    <property type="molecule type" value="Genomic_DNA"/>
</dbReference>
<sequence length="223" mass="25159">MGVIKKVFYTGVLTGTAFVGYLGGTTTILCPLPRNDPIWTSAMYQKYNIHRNPTTQDVCIKRIPLDKIKPELLQKDGDLAVEFCRGVWSGWGYAIQRIYLARKYRAQTPKSLWTPAQLSGSTYDVGTQITDHFEVVEKTPSAITVRCGDSPRHQGPREGDGLFVMYAEVDRERNEVELGLKSCFFTSASKVEGIVGPMPVWMEKLHTWYSRIMMASGAQRLTR</sequence>
<organism evidence="2 3">
    <name type="scientific">Pleurostoma richardsiae</name>
    <dbReference type="NCBI Taxonomy" id="41990"/>
    <lineage>
        <taxon>Eukaryota</taxon>
        <taxon>Fungi</taxon>
        <taxon>Dikarya</taxon>
        <taxon>Ascomycota</taxon>
        <taxon>Pezizomycotina</taxon>
        <taxon>Sordariomycetes</taxon>
        <taxon>Sordariomycetidae</taxon>
        <taxon>Calosphaeriales</taxon>
        <taxon>Pleurostomataceae</taxon>
        <taxon>Pleurostoma</taxon>
    </lineage>
</organism>
<evidence type="ECO:0000256" key="1">
    <source>
        <dbReference type="SAM" id="Phobius"/>
    </source>
</evidence>
<comment type="caution">
    <text evidence="2">The sequence shown here is derived from an EMBL/GenBank/DDBJ whole genome shotgun (WGS) entry which is preliminary data.</text>
</comment>
<accession>A0AA38RT19</accession>
<evidence type="ECO:0000313" key="2">
    <source>
        <dbReference type="EMBL" id="KAJ9145444.1"/>
    </source>
</evidence>
<proteinExistence type="predicted"/>
<keyword evidence="1" id="KW-1133">Transmembrane helix</keyword>
<keyword evidence="3" id="KW-1185">Reference proteome</keyword>
<evidence type="ECO:0000313" key="3">
    <source>
        <dbReference type="Proteomes" id="UP001174694"/>
    </source>
</evidence>
<reference evidence="2" key="1">
    <citation type="submission" date="2022-07" db="EMBL/GenBank/DDBJ databases">
        <title>Fungi with potential for degradation of polypropylene.</title>
        <authorList>
            <person name="Gostincar C."/>
        </authorList>
    </citation>
    <scope>NUCLEOTIDE SEQUENCE</scope>
    <source>
        <strain evidence="2">EXF-13308</strain>
    </source>
</reference>
<keyword evidence="1" id="KW-0812">Transmembrane</keyword>
<keyword evidence="1" id="KW-0472">Membrane</keyword>
<gene>
    <name evidence="2" type="ORF">NKR23_g5460</name>
</gene>
<dbReference type="Proteomes" id="UP001174694">
    <property type="component" value="Unassembled WGS sequence"/>
</dbReference>
<name>A0AA38RT19_9PEZI</name>
<feature type="transmembrane region" description="Helical" evidence="1">
    <location>
        <begin position="7"/>
        <end position="24"/>
    </location>
</feature>
<protein>
    <submittedName>
        <fullName evidence="2">FAD linked oxidase</fullName>
    </submittedName>
</protein>